<evidence type="ECO:0000256" key="4">
    <source>
        <dbReference type="ARBA" id="ARBA00023002"/>
    </source>
</evidence>
<accession>A0A221M826</accession>
<organism evidence="11 12">
    <name type="scientific">Virgibacillus necropolis</name>
    <dbReference type="NCBI Taxonomy" id="163877"/>
    <lineage>
        <taxon>Bacteria</taxon>
        <taxon>Bacillati</taxon>
        <taxon>Bacillota</taxon>
        <taxon>Bacilli</taxon>
        <taxon>Bacillales</taxon>
        <taxon>Bacillaceae</taxon>
        <taxon>Virgibacillus</taxon>
    </lineage>
</organism>
<evidence type="ECO:0000313" key="11">
    <source>
        <dbReference type="EMBL" id="ASN03779.1"/>
    </source>
</evidence>
<dbReference type="KEGG" id="vne:CFK40_01555"/>
<proteinExistence type="inferred from homology"/>
<evidence type="ECO:0000256" key="6">
    <source>
        <dbReference type="HAMAP-Rule" id="MF_01925"/>
    </source>
</evidence>
<dbReference type="UniPathway" id="UPA00098">
    <property type="reaction ID" value="UER00361"/>
</dbReference>
<dbReference type="Gene3D" id="3.40.50.720">
    <property type="entry name" value="NAD(P)-binding Rossmann-like Domain"/>
    <property type="match status" value="1"/>
</dbReference>
<evidence type="ECO:0000259" key="9">
    <source>
        <dbReference type="Pfam" id="PF03807"/>
    </source>
</evidence>
<evidence type="ECO:0000256" key="1">
    <source>
        <dbReference type="ARBA" id="ARBA00005525"/>
    </source>
</evidence>
<dbReference type="Pfam" id="PF14748">
    <property type="entry name" value="P5CR_dimer"/>
    <property type="match status" value="1"/>
</dbReference>
<name>A0A221M826_9BACI</name>
<comment type="similarity">
    <text evidence="1 6 8">Belongs to the pyrroline-5-carboxylate reductase family.</text>
</comment>
<evidence type="ECO:0000256" key="3">
    <source>
        <dbReference type="ARBA" id="ARBA00022857"/>
    </source>
</evidence>
<dbReference type="InterPro" id="IPR036291">
    <property type="entry name" value="NAD(P)-bd_dom_sf"/>
</dbReference>
<dbReference type="Gene3D" id="1.10.3730.10">
    <property type="entry name" value="ProC C-terminal domain-like"/>
    <property type="match status" value="1"/>
</dbReference>
<dbReference type="InterPro" id="IPR053790">
    <property type="entry name" value="P5CR-like_CS"/>
</dbReference>
<sequence length="273" mass="29428">MLRKISFVGAGSMAESIIAGIVKEKNLHPDQIFVTNKDNKDRLERLKNRYHVQCTTDKEAAITGADIVVLSMKPHDLMAAVEAMKMHIKPNQVIVSVLAGVSIDYISSIVGRDVPVVRAMPNTSASIGFSATAIARDNKVSDEQLNAILSLFGTVGTTTVIEEKDMHTVTGLSGSGPAYIYYLAEAMEEVAVKSGLDKEVAKSLIMQTIIGAGEMLKRSGEPAEVLRKKITSPNGTTQAGLKTLDELNFQEAVIEGVKSARDRSIELGEGNKR</sequence>
<feature type="domain" description="Pyrroline-5-carboxylate reductase dimerisation" evidence="10">
    <location>
        <begin position="163"/>
        <end position="267"/>
    </location>
</feature>
<evidence type="ECO:0000313" key="12">
    <source>
        <dbReference type="Proteomes" id="UP000204391"/>
    </source>
</evidence>
<reference evidence="11 12" key="1">
    <citation type="journal article" date="2003" name="Int. J. Syst. Evol. Microbiol.">
        <title>Virgibacillus carmonensis sp. nov., Virgibacillus necropolis sp. nov. and Virgibacillus picturae sp. nov., three novel species isolated from deteriorated mural paintings, transfer of the species of the genus salibacillus to Virgibacillus, as Virgibacillus marismortui comb. nov. and Virgibacillus salexigens comb. nov., and emended description of the genus Virgibacillus.</title>
        <authorList>
            <person name="Heyrman J."/>
            <person name="Logan N.A."/>
            <person name="Busse H.J."/>
            <person name="Balcaen A."/>
            <person name="Lebbe L."/>
            <person name="Rodriguez-Diaz M."/>
            <person name="Swings J."/>
            <person name="De Vos P."/>
        </authorList>
    </citation>
    <scope>NUCLEOTIDE SEQUENCE [LARGE SCALE GENOMIC DNA]</scope>
    <source>
        <strain evidence="11 12">LMG 19488</strain>
    </source>
</reference>
<dbReference type="RefSeq" id="WP_089530351.1">
    <property type="nucleotide sequence ID" value="NZ_CP022437.1"/>
</dbReference>
<dbReference type="PANTHER" id="PTHR11645:SF49">
    <property type="entry name" value="PYRROLINE-5-CARBOXYLATE REDUCTASE 1"/>
    <property type="match status" value="1"/>
</dbReference>
<dbReference type="SUPFAM" id="SSF51735">
    <property type="entry name" value="NAD(P)-binding Rossmann-fold domains"/>
    <property type="match status" value="1"/>
</dbReference>
<keyword evidence="6" id="KW-0963">Cytoplasm</keyword>
<dbReference type="FunFam" id="1.10.3730.10:FF:000001">
    <property type="entry name" value="Pyrroline-5-carboxylate reductase"/>
    <property type="match status" value="1"/>
</dbReference>
<evidence type="ECO:0000256" key="8">
    <source>
        <dbReference type="RuleBase" id="RU003903"/>
    </source>
</evidence>
<dbReference type="GO" id="GO:0004735">
    <property type="term" value="F:pyrroline-5-carboxylate reductase activity"/>
    <property type="evidence" value="ECO:0007669"/>
    <property type="project" value="UniProtKB-UniRule"/>
</dbReference>
<dbReference type="OrthoDB" id="9805754at2"/>
<dbReference type="GO" id="GO:0005737">
    <property type="term" value="C:cytoplasm"/>
    <property type="evidence" value="ECO:0007669"/>
    <property type="project" value="UniProtKB-SubCell"/>
</dbReference>
<gene>
    <name evidence="6 11" type="primary">proC</name>
    <name evidence="11" type="ORF">CFK40_01555</name>
</gene>
<dbReference type="SUPFAM" id="SSF48179">
    <property type="entry name" value="6-phosphogluconate dehydrogenase C-terminal domain-like"/>
    <property type="match status" value="1"/>
</dbReference>
<dbReference type="AlphaFoldDB" id="A0A221M826"/>
<comment type="pathway">
    <text evidence="6 8">Amino-acid biosynthesis; L-proline biosynthesis; L-proline from L-glutamate 5-semialdehyde: step 1/1.</text>
</comment>
<keyword evidence="4 6" id="KW-0560">Oxidoreductase</keyword>
<dbReference type="EMBL" id="CP022437">
    <property type="protein sequence ID" value="ASN03779.1"/>
    <property type="molecule type" value="Genomic_DNA"/>
</dbReference>
<evidence type="ECO:0000256" key="7">
    <source>
        <dbReference type="NCBIfam" id="TIGR00112"/>
    </source>
</evidence>
<dbReference type="InterPro" id="IPR028939">
    <property type="entry name" value="P5C_Rdtase_cat_N"/>
</dbReference>
<evidence type="ECO:0000256" key="2">
    <source>
        <dbReference type="ARBA" id="ARBA00022650"/>
    </source>
</evidence>
<dbReference type="PIRSF" id="PIRSF000193">
    <property type="entry name" value="Pyrrol-5-carb_rd"/>
    <property type="match status" value="1"/>
</dbReference>
<dbReference type="NCBIfam" id="TIGR00112">
    <property type="entry name" value="proC"/>
    <property type="match status" value="1"/>
</dbReference>
<protein>
    <recommendedName>
        <fullName evidence="6 7">Pyrroline-5-carboxylate reductase</fullName>
        <shortName evidence="6">P5C reductase</shortName>
        <shortName evidence="6">P5CR</shortName>
        <ecNumber evidence="6 7">1.5.1.2</ecNumber>
    </recommendedName>
    <alternativeName>
        <fullName evidence="6">PCA reductase</fullName>
    </alternativeName>
</protein>
<dbReference type="InterPro" id="IPR000304">
    <property type="entry name" value="Pyrroline-COOH_reductase"/>
</dbReference>
<keyword evidence="6 8" id="KW-0028">Amino-acid biosynthesis</keyword>
<keyword evidence="12" id="KW-1185">Reference proteome</keyword>
<comment type="subcellular location">
    <subcellularLocation>
        <location evidence="6">Cytoplasm</location>
    </subcellularLocation>
</comment>
<keyword evidence="3 6" id="KW-0521">NADP</keyword>
<dbReference type="PANTHER" id="PTHR11645">
    <property type="entry name" value="PYRROLINE-5-CARBOXYLATE REDUCTASE"/>
    <property type="match status" value="1"/>
</dbReference>
<dbReference type="Pfam" id="PF03807">
    <property type="entry name" value="F420_oxidored"/>
    <property type="match status" value="1"/>
</dbReference>
<dbReference type="InterPro" id="IPR008927">
    <property type="entry name" value="6-PGluconate_DH-like_C_sf"/>
</dbReference>
<feature type="domain" description="Pyrroline-5-carboxylate reductase catalytic N-terminal" evidence="9">
    <location>
        <begin position="4"/>
        <end position="100"/>
    </location>
</feature>
<evidence type="ECO:0000256" key="5">
    <source>
        <dbReference type="ARBA" id="ARBA00058118"/>
    </source>
</evidence>
<dbReference type="GO" id="GO:0055129">
    <property type="term" value="P:L-proline biosynthetic process"/>
    <property type="evidence" value="ECO:0007669"/>
    <property type="project" value="UniProtKB-UniRule"/>
</dbReference>
<dbReference type="InterPro" id="IPR029036">
    <property type="entry name" value="P5CR_dimer"/>
</dbReference>
<keyword evidence="2 6" id="KW-0641">Proline biosynthesis</keyword>
<dbReference type="Proteomes" id="UP000204391">
    <property type="component" value="Chromosome"/>
</dbReference>
<evidence type="ECO:0000259" key="10">
    <source>
        <dbReference type="Pfam" id="PF14748"/>
    </source>
</evidence>
<dbReference type="EC" id="1.5.1.2" evidence="6 7"/>
<dbReference type="HAMAP" id="MF_01925">
    <property type="entry name" value="P5C_reductase"/>
    <property type="match status" value="1"/>
</dbReference>
<comment type="function">
    <text evidence="5 6">Catalyzes the reduction of 1-pyrroline-5-carboxylate (PCA) to L-proline.</text>
</comment>
<comment type="catalytic activity">
    <reaction evidence="6 8">
        <text>L-proline + NADP(+) = (S)-1-pyrroline-5-carboxylate + NADPH + 2 H(+)</text>
        <dbReference type="Rhea" id="RHEA:14109"/>
        <dbReference type="ChEBI" id="CHEBI:15378"/>
        <dbReference type="ChEBI" id="CHEBI:17388"/>
        <dbReference type="ChEBI" id="CHEBI:57783"/>
        <dbReference type="ChEBI" id="CHEBI:58349"/>
        <dbReference type="ChEBI" id="CHEBI:60039"/>
        <dbReference type="EC" id="1.5.1.2"/>
    </reaction>
</comment>
<comment type="catalytic activity">
    <reaction evidence="6">
        <text>L-proline + NAD(+) = (S)-1-pyrroline-5-carboxylate + NADH + 2 H(+)</text>
        <dbReference type="Rhea" id="RHEA:14105"/>
        <dbReference type="ChEBI" id="CHEBI:15378"/>
        <dbReference type="ChEBI" id="CHEBI:17388"/>
        <dbReference type="ChEBI" id="CHEBI:57540"/>
        <dbReference type="ChEBI" id="CHEBI:57945"/>
        <dbReference type="ChEBI" id="CHEBI:60039"/>
        <dbReference type="EC" id="1.5.1.2"/>
    </reaction>
</comment>
<dbReference type="PROSITE" id="PS00521">
    <property type="entry name" value="P5CR"/>
    <property type="match status" value="1"/>
</dbReference>